<evidence type="ECO:0000256" key="1">
    <source>
        <dbReference type="ARBA" id="ARBA00022448"/>
    </source>
</evidence>
<dbReference type="SUPFAM" id="SSF52540">
    <property type="entry name" value="P-loop containing nucleoside triphosphate hydrolases"/>
    <property type="match status" value="2"/>
</dbReference>
<evidence type="ECO:0000313" key="6">
    <source>
        <dbReference type="EMBL" id="GIE03696.1"/>
    </source>
</evidence>
<sequence length="503" mass="53448">MLEVIDVSKTFPGVRALDHVSFTLNQGEVHALVGENGAGKSTLIKVLTGVYQPDDGELRYQQQKAQFGTPMDAQHAGISTIYQEVNLVPLMSVAHNLFLGREPRNRLGLLDEGRMHREAREILAGYGVTADVRRQLGTLALGEQQMVALARAVMIDAKVVIMDEPTSSLEPREVATLFGVIRDLHSRGIGIIYVSHRLDELYQICDAVTILRDGKVVHTGKLTDLERIRLVSLMLGREMSEVRREGATAFSGAATGDTGAAPVLRASGLTSRTKLHDISFEVRPGEVVGLGGLLGAGRSETIKAIGGAYPLDSGDVQVNGVDLKKPTTVRAVKAGIAVQPEDRKAEGIIAGLSVRENIALAVLPQLSRLGLVSDSKIDAIVEKYMTRLRIKASSPDQLVGDLSGGNQQKVLLARLLATGPKVLLLDEPTRGIDVGAKAEVQSLIDELAAEGLGVVLVSSDAEELIEGADRVVVLRDGVVVGVLTGAEVTTEDLMATIAAGGNA</sequence>
<dbReference type="Gene3D" id="3.40.50.300">
    <property type="entry name" value="P-loop containing nucleotide triphosphate hydrolases"/>
    <property type="match status" value="2"/>
</dbReference>
<dbReference type="CDD" id="cd03215">
    <property type="entry name" value="ABC_Carb_Monos_II"/>
    <property type="match status" value="1"/>
</dbReference>
<dbReference type="InterPro" id="IPR003439">
    <property type="entry name" value="ABC_transporter-like_ATP-bd"/>
</dbReference>
<comment type="caution">
    <text evidence="6">The sequence shown here is derived from an EMBL/GenBank/DDBJ whole genome shotgun (WGS) entry which is preliminary data.</text>
</comment>
<dbReference type="SMART" id="SM00382">
    <property type="entry name" value="AAA"/>
    <property type="match status" value="2"/>
</dbReference>
<dbReference type="GO" id="GO:0005524">
    <property type="term" value="F:ATP binding"/>
    <property type="evidence" value="ECO:0007669"/>
    <property type="project" value="UniProtKB-KW"/>
</dbReference>
<gene>
    <name evidence="6" type="primary">rbsA_2</name>
    <name evidence="6" type="ORF">Adu01nite_50460</name>
</gene>
<protein>
    <submittedName>
        <fullName evidence="6">Sugar ABC transporter ATP-binding protein</fullName>
    </submittedName>
</protein>
<dbReference type="InterPro" id="IPR027417">
    <property type="entry name" value="P-loop_NTPase"/>
</dbReference>
<dbReference type="PANTHER" id="PTHR43790:SF9">
    <property type="entry name" value="GALACTOFURANOSE TRANSPORTER ATP-BINDING PROTEIN YTFR"/>
    <property type="match status" value="1"/>
</dbReference>
<dbReference type="PROSITE" id="PS50893">
    <property type="entry name" value="ABC_TRANSPORTER_2"/>
    <property type="match status" value="2"/>
</dbReference>
<name>A0ABQ3Z1K3_9ACTN</name>
<keyword evidence="3" id="KW-0547">Nucleotide-binding</keyword>
<organism evidence="6 7">
    <name type="scientific">Paractinoplanes durhamensis</name>
    <dbReference type="NCBI Taxonomy" id="113563"/>
    <lineage>
        <taxon>Bacteria</taxon>
        <taxon>Bacillati</taxon>
        <taxon>Actinomycetota</taxon>
        <taxon>Actinomycetes</taxon>
        <taxon>Micromonosporales</taxon>
        <taxon>Micromonosporaceae</taxon>
        <taxon>Paractinoplanes</taxon>
    </lineage>
</organism>
<keyword evidence="7" id="KW-1185">Reference proteome</keyword>
<dbReference type="Proteomes" id="UP000637628">
    <property type="component" value="Unassembled WGS sequence"/>
</dbReference>
<keyword evidence="4 6" id="KW-0067">ATP-binding</keyword>
<keyword evidence="1" id="KW-0813">Transport</keyword>
<accession>A0ABQ3Z1K3</accession>
<evidence type="ECO:0000256" key="4">
    <source>
        <dbReference type="ARBA" id="ARBA00022840"/>
    </source>
</evidence>
<feature type="domain" description="ABC transporter" evidence="5">
    <location>
        <begin position="2"/>
        <end position="238"/>
    </location>
</feature>
<dbReference type="InterPro" id="IPR017871">
    <property type="entry name" value="ABC_transporter-like_CS"/>
</dbReference>
<dbReference type="InterPro" id="IPR003593">
    <property type="entry name" value="AAA+_ATPase"/>
</dbReference>
<keyword evidence="2" id="KW-0677">Repeat</keyword>
<dbReference type="Pfam" id="PF00005">
    <property type="entry name" value="ABC_tran"/>
    <property type="match status" value="2"/>
</dbReference>
<evidence type="ECO:0000313" key="7">
    <source>
        <dbReference type="Proteomes" id="UP000637628"/>
    </source>
</evidence>
<evidence type="ECO:0000256" key="3">
    <source>
        <dbReference type="ARBA" id="ARBA00022741"/>
    </source>
</evidence>
<feature type="domain" description="ABC transporter" evidence="5">
    <location>
        <begin position="258"/>
        <end position="501"/>
    </location>
</feature>
<evidence type="ECO:0000259" key="5">
    <source>
        <dbReference type="PROSITE" id="PS50893"/>
    </source>
</evidence>
<dbReference type="CDD" id="cd03216">
    <property type="entry name" value="ABC_Carb_Monos_I"/>
    <property type="match status" value="1"/>
</dbReference>
<dbReference type="RefSeq" id="WP_203729820.1">
    <property type="nucleotide sequence ID" value="NZ_BAAATX010000006.1"/>
</dbReference>
<dbReference type="PANTHER" id="PTHR43790">
    <property type="entry name" value="CARBOHYDRATE TRANSPORT ATP-BINDING PROTEIN MG119-RELATED"/>
    <property type="match status" value="1"/>
</dbReference>
<dbReference type="InterPro" id="IPR050107">
    <property type="entry name" value="ABC_carbohydrate_import_ATPase"/>
</dbReference>
<dbReference type="EMBL" id="BOML01000039">
    <property type="protein sequence ID" value="GIE03696.1"/>
    <property type="molecule type" value="Genomic_DNA"/>
</dbReference>
<evidence type="ECO:0000256" key="2">
    <source>
        <dbReference type="ARBA" id="ARBA00022737"/>
    </source>
</evidence>
<dbReference type="PROSITE" id="PS00211">
    <property type="entry name" value="ABC_TRANSPORTER_1"/>
    <property type="match status" value="2"/>
</dbReference>
<reference evidence="6 7" key="1">
    <citation type="submission" date="2021-01" db="EMBL/GenBank/DDBJ databases">
        <title>Whole genome shotgun sequence of Actinoplanes durhamensis NBRC 14914.</title>
        <authorList>
            <person name="Komaki H."/>
            <person name="Tamura T."/>
        </authorList>
    </citation>
    <scope>NUCLEOTIDE SEQUENCE [LARGE SCALE GENOMIC DNA]</scope>
    <source>
        <strain evidence="6 7">NBRC 14914</strain>
    </source>
</reference>
<proteinExistence type="predicted"/>